<protein>
    <submittedName>
        <fullName evidence="2">Uncharacterized protein</fullName>
    </submittedName>
</protein>
<sequence length="321" mass="35011">AVTVEVPSAKNATSTSSGKTEEAKVTKETNTLKTGKKEKGLSRWIKAVDRDVRLRKDEVVGDTKDKGLADTLKGISGGLNGEGTRADLESTGDSSNEGTRGEHDPKKLVNFSGGGSNSATIPARHNKLKKIKVEKNGKKGKDDEAQEDENGPLGTVDGEVKVPNPVDGDTGEDDDNDEEKNDDEEIGTVDVRRMVILPTVLLLDETIHPKEAINLKETTRIKETAHLLLTILLDRVPSRQGLQQQRGGQRGQRPRDGILIRSLDYLTSKEKVDNAKRSRGQILDELHGGWFSEDAPLASFHPSSDISKMLFLFCIPALLMC</sequence>
<feature type="region of interest" description="Disordered" evidence="1">
    <location>
        <begin position="57"/>
        <end position="187"/>
    </location>
</feature>
<evidence type="ECO:0000256" key="1">
    <source>
        <dbReference type="SAM" id="MobiDB-lite"/>
    </source>
</evidence>
<accession>A0A368GK87</accession>
<comment type="caution">
    <text evidence="2">The sequence shown here is derived from an EMBL/GenBank/DDBJ whole genome shotgun (WGS) entry which is preliminary data.</text>
</comment>
<dbReference type="Proteomes" id="UP000252519">
    <property type="component" value="Unassembled WGS sequence"/>
</dbReference>
<gene>
    <name evidence="2" type="ORF">ANCCAN_10323</name>
</gene>
<dbReference type="AlphaFoldDB" id="A0A368GK87"/>
<feature type="region of interest" description="Disordered" evidence="1">
    <location>
        <begin position="1"/>
        <end position="39"/>
    </location>
</feature>
<evidence type="ECO:0000313" key="2">
    <source>
        <dbReference type="EMBL" id="RCN43679.1"/>
    </source>
</evidence>
<name>A0A368GK87_ANCCA</name>
<reference evidence="2 3" key="1">
    <citation type="submission" date="2014-10" db="EMBL/GenBank/DDBJ databases">
        <title>Draft genome of the hookworm Ancylostoma caninum.</title>
        <authorList>
            <person name="Mitreva M."/>
        </authorList>
    </citation>
    <scope>NUCLEOTIDE SEQUENCE [LARGE SCALE GENOMIC DNA]</scope>
    <source>
        <strain evidence="2 3">Baltimore</strain>
    </source>
</reference>
<dbReference type="OrthoDB" id="5876364at2759"/>
<feature type="compositionally biased region" description="Basic and acidic residues" evidence="1">
    <location>
        <begin position="57"/>
        <end position="68"/>
    </location>
</feature>
<organism evidence="2 3">
    <name type="scientific">Ancylostoma caninum</name>
    <name type="common">Dog hookworm</name>
    <dbReference type="NCBI Taxonomy" id="29170"/>
    <lineage>
        <taxon>Eukaryota</taxon>
        <taxon>Metazoa</taxon>
        <taxon>Ecdysozoa</taxon>
        <taxon>Nematoda</taxon>
        <taxon>Chromadorea</taxon>
        <taxon>Rhabditida</taxon>
        <taxon>Rhabditina</taxon>
        <taxon>Rhabditomorpha</taxon>
        <taxon>Strongyloidea</taxon>
        <taxon>Ancylostomatidae</taxon>
        <taxon>Ancylostomatinae</taxon>
        <taxon>Ancylostoma</taxon>
    </lineage>
</organism>
<proteinExistence type="predicted"/>
<feature type="non-terminal residue" evidence="2">
    <location>
        <position position="1"/>
    </location>
</feature>
<feature type="compositionally biased region" description="Acidic residues" evidence="1">
    <location>
        <begin position="169"/>
        <end position="187"/>
    </location>
</feature>
<evidence type="ECO:0000313" key="3">
    <source>
        <dbReference type="Proteomes" id="UP000252519"/>
    </source>
</evidence>
<keyword evidence="3" id="KW-1185">Reference proteome</keyword>
<dbReference type="EMBL" id="JOJR01000149">
    <property type="protein sequence ID" value="RCN43679.1"/>
    <property type="molecule type" value="Genomic_DNA"/>
</dbReference>
<feature type="compositionally biased region" description="Basic and acidic residues" evidence="1">
    <location>
        <begin position="131"/>
        <end position="143"/>
    </location>
</feature>